<gene>
    <name evidence="1" type="ORF">FQN60_012755</name>
</gene>
<accession>A0A5J5D8W5</accession>
<organism evidence="1 2">
    <name type="scientific">Etheostoma spectabile</name>
    <name type="common">orangethroat darter</name>
    <dbReference type="NCBI Taxonomy" id="54343"/>
    <lineage>
        <taxon>Eukaryota</taxon>
        <taxon>Metazoa</taxon>
        <taxon>Chordata</taxon>
        <taxon>Craniata</taxon>
        <taxon>Vertebrata</taxon>
        <taxon>Euteleostomi</taxon>
        <taxon>Actinopterygii</taxon>
        <taxon>Neopterygii</taxon>
        <taxon>Teleostei</taxon>
        <taxon>Neoteleostei</taxon>
        <taxon>Acanthomorphata</taxon>
        <taxon>Eupercaria</taxon>
        <taxon>Perciformes</taxon>
        <taxon>Percoidei</taxon>
        <taxon>Percidae</taxon>
        <taxon>Etheostomatinae</taxon>
        <taxon>Etheostoma</taxon>
    </lineage>
</organism>
<dbReference type="Proteomes" id="UP000327493">
    <property type="component" value="Chromosome 9"/>
</dbReference>
<proteinExistence type="predicted"/>
<name>A0A5J5D8W5_9PERO</name>
<reference evidence="1 2" key="1">
    <citation type="submission" date="2019-08" db="EMBL/GenBank/DDBJ databases">
        <title>A chromosome-level genome assembly, high-density linkage maps, and genome scans reveal the genomic architecture of hybrid incompatibilities underlying speciation via character displacement in darters (Percidae: Etheostominae).</title>
        <authorList>
            <person name="Moran R.L."/>
            <person name="Catchen J.M."/>
            <person name="Fuller R.C."/>
        </authorList>
    </citation>
    <scope>NUCLEOTIDE SEQUENCE [LARGE SCALE GENOMIC DNA]</scope>
    <source>
        <strain evidence="1">EspeVRDwgs_2016</strain>
        <tissue evidence="1">Muscle</tissue>
    </source>
</reference>
<evidence type="ECO:0000313" key="2">
    <source>
        <dbReference type="Proteomes" id="UP000327493"/>
    </source>
</evidence>
<dbReference type="AlphaFoldDB" id="A0A5J5D8W5"/>
<keyword evidence="2" id="KW-1185">Reference proteome</keyword>
<sequence>MEVAELKLLTAATVQTKPTVLMGLPGSLGGGFHSAHGRRPHTALFQGVKPVDGCSTWGADLRAELSRMLPGLTPQVPPPPNHIGATRSEEELRPPVLHGIPLQTGEPLPEPNMGDHLYVGVSDGNPELLKANGRDVTDPHAQHAHRSSLCFNISPDSPDKMPFAMPKAMFPAPIKPIFSCASISGSILI</sequence>
<dbReference type="EMBL" id="VOFY01000009">
    <property type="protein sequence ID" value="KAA8589390.1"/>
    <property type="molecule type" value="Genomic_DNA"/>
</dbReference>
<protein>
    <submittedName>
        <fullName evidence="1">Uncharacterized protein</fullName>
    </submittedName>
</protein>
<evidence type="ECO:0000313" key="1">
    <source>
        <dbReference type="EMBL" id="KAA8589390.1"/>
    </source>
</evidence>
<comment type="caution">
    <text evidence="1">The sequence shown here is derived from an EMBL/GenBank/DDBJ whole genome shotgun (WGS) entry which is preliminary data.</text>
</comment>